<dbReference type="InterPro" id="IPR036259">
    <property type="entry name" value="MFS_trans_sf"/>
</dbReference>
<keyword evidence="8 12" id="KW-0472">Membrane</keyword>
<keyword evidence="3" id="KW-0813">Transport</keyword>
<comment type="similarity">
    <text evidence="2">Belongs to the major facilitator superfamily. Sodium/anion cotransporter family.</text>
</comment>
<dbReference type="Pfam" id="PF07690">
    <property type="entry name" value="MFS_1"/>
    <property type="match status" value="1"/>
</dbReference>
<dbReference type="SUPFAM" id="SSF103473">
    <property type="entry name" value="MFS general substrate transporter"/>
    <property type="match status" value="1"/>
</dbReference>
<evidence type="ECO:0000259" key="13">
    <source>
        <dbReference type="PROSITE" id="PS50850"/>
    </source>
</evidence>
<protein>
    <recommendedName>
        <fullName evidence="11">Putative inorganic phosphate cotransporter</fullName>
    </recommendedName>
</protein>
<dbReference type="FunFam" id="1.20.1250.20:FF:000003">
    <property type="entry name" value="Solute carrier family 17 member 3"/>
    <property type="match status" value="1"/>
</dbReference>
<evidence type="ECO:0000256" key="4">
    <source>
        <dbReference type="ARBA" id="ARBA00022692"/>
    </source>
</evidence>
<feature type="transmembrane region" description="Helical" evidence="12">
    <location>
        <begin position="353"/>
        <end position="378"/>
    </location>
</feature>
<evidence type="ECO:0000256" key="12">
    <source>
        <dbReference type="SAM" id="Phobius"/>
    </source>
</evidence>
<feature type="transmembrane region" description="Helical" evidence="12">
    <location>
        <begin position="61"/>
        <end position="79"/>
    </location>
</feature>
<keyword evidence="6 12" id="KW-1133">Transmembrane helix</keyword>
<keyword evidence="4 12" id="KW-0812">Transmembrane</keyword>
<evidence type="ECO:0000256" key="1">
    <source>
        <dbReference type="ARBA" id="ARBA00004141"/>
    </source>
</evidence>
<dbReference type="InterPro" id="IPR020846">
    <property type="entry name" value="MFS_dom"/>
</dbReference>
<keyword evidence="5" id="KW-0769">Symport</keyword>
<feature type="transmembrane region" description="Helical" evidence="12">
    <location>
        <begin position="125"/>
        <end position="149"/>
    </location>
</feature>
<feature type="transmembrane region" description="Helical" evidence="12">
    <location>
        <begin position="155"/>
        <end position="173"/>
    </location>
</feature>
<keyword evidence="15" id="KW-1185">Reference proteome</keyword>
<evidence type="ECO:0000256" key="7">
    <source>
        <dbReference type="ARBA" id="ARBA00023053"/>
    </source>
</evidence>
<feature type="transmembrane region" description="Helical" evidence="12">
    <location>
        <begin position="390"/>
        <end position="409"/>
    </location>
</feature>
<evidence type="ECO:0000256" key="11">
    <source>
        <dbReference type="ARBA" id="ARBA00068450"/>
    </source>
</evidence>
<keyword evidence="9" id="KW-0406">Ion transport</keyword>
<dbReference type="GO" id="GO:0006814">
    <property type="term" value="P:sodium ion transport"/>
    <property type="evidence" value="ECO:0007669"/>
    <property type="project" value="UniProtKB-KW"/>
</dbReference>
<evidence type="ECO:0000313" key="15">
    <source>
        <dbReference type="Proteomes" id="UP001151699"/>
    </source>
</evidence>
<name>A0A9Q0MZP0_9DIPT</name>
<dbReference type="PANTHER" id="PTHR11662:SF280">
    <property type="entry name" value="FI21844P1-RELATED"/>
    <property type="match status" value="1"/>
</dbReference>
<dbReference type="InterPro" id="IPR011701">
    <property type="entry name" value="MFS"/>
</dbReference>
<keyword evidence="9" id="KW-0739">Sodium transport</keyword>
<feature type="transmembrane region" description="Helical" evidence="12">
    <location>
        <begin position="295"/>
        <end position="315"/>
    </location>
</feature>
<comment type="caution">
    <text evidence="14">The sequence shown here is derived from an EMBL/GenBank/DDBJ whole genome shotgun (WGS) entry which is preliminary data.</text>
</comment>
<dbReference type="EMBL" id="WJQU01000002">
    <property type="protein sequence ID" value="KAJ6640943.1"/>
    <property type="molecule type" value="Genomic_DNA"/>
</dbReference>
<gene>
    <name evidence="14" type="primary">Picot_9</name>
    <name evidence="14" type="ORF">Bhyg_05876</name>
</gene>
<evidence type="ECO:0000256" key="6">
    <source>
        <dbReference type="ARBA" id="ARBA00022989"/>
    </source>
</evidence>
<dbReference type="GO" id="GO:0006820">
    <property type="term" value="P:monoatomic anion transport"/>
    <property type="evidence" value="ECO:0007669"/>
    <property type="project" value="TreeGrafter"/>
</dbReference>
<dbReference type="FunFam" id="1.20.1250.20:FF:000144">
    <property type="entry name" value="Picot, isoform B"/>
    <property type="match status" value="1"/>
</dbReference>
<feature type="transmembrane region" description="Helical" evidence="12">
    <location>
        <begin position="233"/>
        <end position="252"/>
    </location>
</feature>
<evidence type="ECO:0000256" key="2">
    <source>
        <dbReference type="ARBA" id="ARBA00008586"/>
    </source>
</evidence>
<dbReference type="InterPro" id="IPR050382">
    <property type="entry name" value="MFS_Na/Anion_cotransporter"/>
</dbReference>
<organism evidence="14 15">
    <name type="scientific">Pseudolycoriella hygida</name>
    <dbReference type="NCBI Taxonomy" id="35572"/>
    <lineage>
        <taxon>Eukaryota</taxon>
        <taxon>Metazoa</taxon>
        <taxon>Ecdysozoa</taxon>
        <taxon>Arthropoda</taxon>
        <taxon>Hexapoda</taxon>
        <taxon>Insecta</taxon>
        <taxon>Pterygota</taxon>
        <taxon>Neoptera</taxon>
        <taxon>Endopterygota</taxon>
        <taxon>Diptera</taxon>
        <taxon>Nematocera</taxon>
        <taxon>Sciaroidea</taxon>
        <taxon>Sciaridae</taxon>
        <taxon>Pseudolycoriella</taxon>
    </lineage>
</organism>
<comment type="subcellular location">
    <subcellularLocation>
        <location evidence="1">Membrane</location>
        <topology evidence="1">Multi-pass membrane protein</topology>
    </subcellularLocation>
</comment>
<accession>A0A9Q0MZP0</accession>
<keyword evidence="7" id="KW-0915">Sodium</keyword>
<evidence type="ECO:0000256" key="8">
    <source>
        <dbReference type="ARBA" id="ARBA00023136"/>
    </source>
</evidence>
<comment type="function">
    <text evidence="10">May be an inorganic phosphate cotransporter.</text>
</comment>
<dbReference type="Proteomes" id="UP001151699">
    <property type="component" value="Chromosome B"/>
</dbReference>
<dbReference type="Gene3D" id="1.20.1250.20">
    <property type="entry name" value="MFS general substrate transporter like domains"/>
    <property type="match status" value="2"/>
</dbReference>
<feature type="transmembrane region" description="Helical" evidence="12">
    <location>
        <begin position="322"/>
        <end position="341"/>
    </location>
</feature>
<evidence type="ECO:0000256" key="3">
    <source>
        <dbReference type="ARBA" id="ARBA00022448"/>
    </source>
</evidence>
<dbReference type="OrthoDB" id="2985014at2759"/>
<feature type="transmembrane region" description="Helical" evidence="12">
    <location>
        <begin position="264"/>
        <end position="283"/>
    </location>
</feature>
<dbReference type="GO" id="GO:0015293">
    <property type="term" value="F:symporter activity"/>
    <property type="evidence" value="ECO:0007669"/>
    <property type="project" value="UniProtKB-KW"/>
</dbReference>
<dbReference type="CDD" id="cd17318">
    <property type="entry name" value="MFS_SLC17"/>
    <property type="match status" value="1"/>
</dbReference>
<proteinExistence type="inferred from homology"/>
<evidence type="ECO:0000313" key="14">
    <source>
        <dbReference type="EMBL" id="KAJ6640943.1"/>
    </source>
</evidence>
<reference evidence="14" key="1">
    <citation type="submission" date="2022-07" db="EMBL/GenBank/DDBJ databases">
        <authorList>
            <person name="Trinca V."/>
            <person name="Uliana J.V.C."/>
            <person name="Torres T.T."/>
            <person name="Ward R.J."/>
            <person name="Monesi N."/>
        </authorList>
    </citation>
    <scope>NUCLEOTIDE SEQUENCE</scope>
    <source>
        <strain evidence="14">HSMRA1968</strain>
        <tissue evidence="14">Whole embryos</tissue>
    </source>
</reference>
<sequence length="439" mass="48281">MRVNLSVAIVAMTNKNSANPDFEDFDWDESEKSLVLSSFFWGYIITQIPAGQLAERCGAKYLLLVAMSLCSLLTTLTPLCASYGGWMAVCGLRVLEGLCQGVLFPSTHSLLSKWAPAAERATLGTYCYSGSQFGTVVMLSISGVLASSVMGWPSIFYFSGAAGAVWAIFWFIFGSNSPSEYKNITPEERSFIESSIETTTTDSNATRPPTPWLAMFTSLPFISLIIVHSGHNWGFWTLLTKIPAFMASVLGLEIKSNALLSSLPYLAMMLMSYFFSFLSNVLVKTNWVPLVYSRKVFNSIGHWIPMLALIGLGYVSNDQKNLAIGLLTLAVGINAATYLGFQCNHIDLAPNYAGTLMGITNCCANIMSIIAPLVVGLIVKDESNIEQWRIVFFISAGVYFFGNLLFVIFSKTDVQYWNEPTRRRNENGSTQENTRSGVA</sequence>
<dbReference type="GO" id="GO:0016020">
    <property type="term" value="C:membrane"/>
    <property type="evidence" value="ECO:0007669"/>
    <property type="project" value="UniProtKB-SubCell"/>
</dbReference>
<evidence type="ECO:0000256" key="9">
    <source>
        <dbReference type="ARBA" id="ARBA00023201"/>
    </source>
</evidence>
<dbReference type="AlphaFoldDB" id="A0A9Q0MZP0"/>
<evidence type="ECO:0000256" key="10">
    <source>
        <dbReference type="ARBA" id="ARBA00054632"/>
    </source>
</evidence>
<evidence type="ECO:0000256" key="5">
    <source>
        <dbReference type="ARBA" id="ARBA00022847"/>
    </source>
</evidence>
<dbReference type="PANTHER" id="PTHR11662">
    <property type="entry name" value="SOLUTE CARRIER FAMILY 17"/>
    <property type="match status" value="1"/>
</dbReference>
<feature type="domain" description="Major facilitator superfamily (MFS) profile" evidence="13">
    <location>
        <begin position="1"/>
        <end position="414"/>
    </location>
</feature>
<dbReference type="PROSITE" id="PS50850">
    <property type="entry name" value="MFS"/>
    <property type="match status" value="1"/>
</dbReference>